<keyword evidence="1" id="KW-0812">Transmembrane</keyword>
<dbReference type="Pfam" id="PF03268">
    <property type="entry name" value="DUF267"/>
    <property type="match status" value="1"/>
</dbReference>
<feature type="transmembrane region" description="Helical" evidence="1">
    <location>
        <begin position="401"/>
        <end position="422"/>
    </location>
</feature>
<dbReference type="AlphaFoldDB" id="A0A2G5TFB5"/>
<keyword evidence="3" id="KW-1185">Reference proteome</keyword>
<organism evidence="2 3">
    <name type="scientific">Caenorhabditis nigoni</name>
    <dbReference type="NCBI Taxonomy" id="1611254"/>
    <lineage>
        <taxon>Eukaryota</taxon>
        <taxon>Metazoa</taxon>
        <taxon>Ecdysozoa</taxon>
        <taxon>Nematoda</taxon>
        <taxon>Chromadorea</taxon>
        <taxon>Rhabditida</taxon>
        <taxon>Rhabditina</taxon>
        <taxon>Rhabditomorpha</taxon>
        <taxon>Rhabditoidea</taxon>
        <taxon>Rhabditidae</taxon>
        <taxon>Peloderinae</taxon>
        <taxon>Caenorhabditis</taxon>
    </lineage>
</organism>
<evidence type="ECO:0000313" key="3">
    <source>
        <dbReference type="Proteomes" id="UP000230233"/>
    </source>
</evidence>
<feature type="transmembrane region" description="Helical" evidence="1">
    <location>
        <begin position="204"/>
        <end position="222"/>
    </location>
</feature>
<protein>
    <recommendedName>
        <fullName evidence="4">Gustatory receptor</fullName>
    </recommendedName>
</protein>
<dbReference type="STRING" id="1611254.A0A2G5TFB5"/>
<feature type="transmembrane region" description="Helical" evidence="1">
    <location>
        <begin position="170"/>
        <end position="192"/>
    </location>
</feature>
<proteinExistence type="predicted"/>
<sequence length="511" mass="58226">MFHFSCRFSVGLNDLIPKMGPIFPQSWSFNALIVYDIRFSDNNFRKIFAVSTFPFFRLITTRNSNTETVLKMKKNMLRSSLTEFPEFPEIKRRLSEQMLLNPFNKVIKYTSTPAMTPLIMPHGTVTSGKPSENLRFSDGAVSELLGPFHILMKLTLLDCSARTTKCVPRLIAVLIIIALSIRVGFLMIQSTGNVLSFAWAESNFFSFPAIFIQFCGISIFQWTRHRFIETFSEKLSLIRTLRLETNPGLDNYQKVHALALILSIPWLVATTSWSLFNFFNGTIFYGGAETNIIFTSLMVGSNFYIWFISSISLAFYFLVFSALNREVVYFNEELDKAKKEKILKNPGVLEKFDIRQFEILNLIMSVNHSLSFFGGLVPLFLFYGIINGIYLTSFIENIPFIYFAILMFNLAAILVYNLILLIPTCALQEHLNATNKILVNNDELGSSKDQKVYQTYRIMVDRIQKIDTHIHVVGAFPVIKPVLAAAMFFIPNIGFILVMIKKVIVANGGVV</sequence>
<dbReference type="InterPro" id="IPR004950">
    <property type="entry name" value="DUF267_CAE_spp"/>
</dbReference>
<keyword evidence="1" id="KW-0472">Membrane</keyword>
<accession>A0A2G5TFB5</accession>
<dbReference type="PANTHER" id="PTHR31930:SF3">
    <property type="entry name" value="GUSTATORY RECEPTOR-RELATED"/>
    <property type="match status" value="1"/>
</dbReference>
<dbReference type="OrthoDB" id="5795668at2759"/>
<name>A0A2G5TFB5_9PELO</name>
<feature type="transmembrane region" description="Helical" evidence="1">
    <location>
        <begin position="257"/>
        <end position="276"/>
    </location>
</feature>
<gene>
    <name evidence="2" type="primary">Cnig_chr_V.g18688</name>
    <name evidence="2" type="ORF">B9Z55_018688</name>
</gene>
<feature type="transmembrane region" description="Helical" evidence="1">
    <location>
        <begin position="370"/>
        <end position="395"/>
    </location>
</feature>
<comment type="caution">
    <text evidence="2">The sequence shown here is derived from an EMBL/GenBank/DDBJ whole genome shotgun (WGS) entry which is preliminary data.</text>
</comment>
<evidence type="ECO:0000313" key="2">
    <source>
        <dbReference type="EMBL" id="PIC25950.1"/>
    </source>
</evidence>
<feature type="transmembrane region" description="Helical" evidence="1">
    <location>
        <begin position="482"/>
        <end position="500"/>
    </location>
</feature>
<feature type="transmembrane region" description="Helical" evidence="1">
    <location>
        <begin position="303"/>
        <end position="323"/>
    </location>
</feature>
<dbReference type="PANTHER" id="PTHR31930">
    <property type="entry name" value="SERPENTINE RECEPTOR, CLASS R"/>
    <property type="match status" value="1"/>
</dbReference>
<keyword evidence="1" id="KW-1133">Transmembrane helix</keyword>
<evidence type="ECO:0008006" key="4">
    <source>
        <dbReference type="Google" id="ProtNLM"/>
    </source>
</evidence>
<reference evidence="3" key="1">
    <citation type="submission" date="2017-10" db="EMBL/GenBank/DDBJ databases">
        <title>Rapid genome shrinkage in a self-fertile nematode reveals novel sperm competition proteins.</title>
        <authorList>
            <person name="Yin D."/>
            <person name="Schwarz E.M."/>
            <person name="Thomas C.G."/>
            <person name="Felde R.L."/>
            <person name="Korf I.F."/>
            <person name="Cutter A.D."/>
            <person name="Schartner C.M."/>
            <person name="Ralston E.J."/>
            <person name="Meyer B.J."/>
            <person name="Haag E.S."/>
        </authorList>
    </citation>
    <scope>NUCLEOTIDE SEQUENCE [LARGE SCALE GENOMIC DNA]</scope>
    <source>
        <strain evidence="3">JU1422</strain>
    </source>
</reference>
<evidence type="ECO:0000256" key="1">
    <source>
        <dbReference type="SAM" id="Phobius"/>
    </source>
</evidence>
<dbReference type="Proteomes" id="UP000230233">
    <property type="component" value="Chromosome V"/>
</dbReference>
<dbReference type="EMBL" id="PDUG01000005">
    <property type="protein sequence ID" value="PIC25950.1"/>
    <property type="molecule type" value="Genomic_DNA"/>
</dbReference>